<gene>
    <name evidence="1" type="ORF">BDP55DRAFT_419310</name>
</gene>
<name>A0AAJ0A748_9PEZI</name>
<organism evidence="1 2">
    <name type="scientific">Colletotrichum godetiae</name>
    <dbReference type="NCBI Taxonomy" id="1209918"/>
    <lineage>
        <taxon>Eukaryota</taxon>
        <taxon>Fungi</taxon>
        <taxon>Dikarya</taxon>
        <taxon>Ascomycota</taxon>
        <taxon>Pezizomycotina</taxon>
        <taxon>Sordariomycetes</taxon>
        <taxon>Hypocreomycetidae</taxon>
        <taxon>Glomerellales</taxon>
        <taxon>Glomerellaceae</taxon>
        <taxon>Colletotrichum</taxon>
        <taxon>Colletotrichum acutatum species complex</taxon>
    </lineage>
</organism>
<comment type="caution">
    <text evidence="1">The sequence shown here is derived from an EMBL/GenBank/DDBJ whole genome shotgun (WGS) entry which is preliminary data.</text>
</comment>
<sequence>MFCFKVSNLLVLRGILDHLTATDASAFLFATRLISKVSPKTKCRYLHLLRDIPEHMTWIDAKIRNGHKAFIIGNDLRKLRRRIEQPASYNGEKTKIYIWLAIIPIHAVTSTIKATNVEETYLMDWNGRSHRRDDLYDLFGRHDQDLFPYSSGLSEPPYLSTMFAPCTPIMRPISKNADHGDWYLSPIPNESNIGVIFIASASAWNEGLHVHMSASLSEAASPQSNVLTTDQPSVAYFDINDDREGVTHTYSGRVMQRCLDEGFVPIIITPGSPFESHYGDENKKHWVVPAWSLPKDGKELLTANI</sequence>
<keyword evidence="2" id="KW-1185">Reference proteome</keyword>
<evidence type="ECO:0000313" key="1">
    <source>
        <dbReference type="EMBL" id="KAK1657732.1"/>
    </source>
</evidence>
<protein>
    <submittedName>
        <fullName evidence="1">Uncharacterized protein</fullName>
    </submittedName>
</protein>
<proteinExistence type="predicted"/>
<evidence type="ECO:0000313" key="2">
    <source>
        <dbReference type="Proteomes" id="UP001224890"/>
    </source>
</evidence>
<accession>A0AAJ0A748</accession>
<dbReference type="Proteomes" id="UP001224890">
    <property type="component" value="Unassembled WGS sequence"/>
</dbReference>
<dbReference type="EMBL" id="JAHMHR010000085">
    <property type="protein sequence ID" value="KAK1657732.1"/>
    <property type="molecule type" value="Genomic_DNA"/>
</dbReference>
<reference evidence="1" key="1">
    <citation type="submission" date="2021-06" db="EMBL/GenBank/DDBJ databases">
        <title>Comparative genomics, transcriptomics and evolutionary studies reveal genomic signatures of adaptation to plant cell wall in hemibiotrophic fungi.</title>
        <authorList>
            <consortium name="DOE Joint Genome Institute"/>
            <person name="Baroncelli R."/>
            <person name="Diaz J.F."/>
            <person name="Benocci T."/>
            <person name="Peng M."/>
            <person name="Battaglia E."/>
            <person name="Haridas S."/>
            <person name="Andreopoulos W."/>
            <person name="Labutti K."/>
            <person name="Pangilinan J."/>
            <person name="Floch G.L."/>
            <person name="Makela M.R."/>
            <person name="Henrissat B."/>
            <person name="Grigoriev I.V."/>
            <person name="Crouch J.A."/>
            <person name="De Vries R.P."/>
            <person name="Sukno S.A."/>
            <person name="Thon M.R."/>
        </authorList>
    </citation>
    <scope>NUCLEOTIDE SEQUENCE</scope>
    <source>
        <strain evidence="1">CBS 193.32</strain>
    </source>
</reference>
<dbReference type="RefSeq" id="XP_060422496.1">
    <property type="nucleotide sequence ID" value="XM_060567440.1"/>
</dbReference>
<dbReference type="AlphaFoldDB" id="A0AAJ0A748"/>
<dbReference type="GeneID" id="85451966"/>